<name>A0A2R6NNS2_9APHY</name>
<dbReference type="OrthoDB" id="3257538at2759"/>
<protein>
    <recommendedName>
        <fullName evidence="3">Core Histone H2A/H2B/H3 domain-containing protein</fullName>
    </recommendedName>
</protein>
<dbReference type="Proteomes" id="UP000186601">
    <property type="component" value="Unassembled WGS sequence"/>
</dbReference>
<dbReference type="CDD" id="cd22910">
    <property type="entry name" value="HFD_H2B"/>
    <property type="match status" value="1"/>
</dbReference>
<dbReference type="FunFam" id="1.10.20.10:FF:000043">
    <property type="entry name" value="Histone H2B"/>
    <property type="match status" value="1"/>
</dbReference>
<dbReference type="SMART" id="SM00427">
    <property type="entry name" value="H2B"/>
    <property type="match status" value="1"/>
</dbReference>
<dbReference type="AlphaFoldDB" id="A0A2R6NNS2"/>
<proteinExistence type="inferred from homology"/>
<evidence type="ECO:0000256" key="2">
    <source>
        <dbReference type="SAM" id="MobiDB-lite"/>
    </source>
</evidence>
<gene>
    <name evidence="4" type="ORF">PHLCEN_2v10048</name>
</gene>
<dbReference type="GO" id="GO:0046982">
    <property type="term" value="F:protein heterodimerization activity"/>
    <property type="evidence" value="ECO:0007669"/>
    <property type="project" value="InterPro"/>
</dbReference>
<dbReference type="PANTHER" id="PTHR28152:SF1">
    <property type="entry name" value="HYDROXYACYL-THIOESTER DEHYDRATASE TYPE 2, MITOCHONDRIAL"/>
    <property type="match status" value="1"/>
</dbReference>
<organism evidence="4 5">
    <name type="scientific">Hermanssonia centrifuga</name>
    <dbReference type="NCBI Taxonomy" id="98765"/>
    <lineage>
        <taxon>Eukaryota</taxon>
        <taxon>Fungi</taxon>
        <taxon>Dikarya</taxon>
        <taxon>Basidiomycota</taxon>
        <taxon>Agaricomycotina</taxon>
        <taxon>Agaricomycetes</taxon>
        <taxon>Polyporales</taxon>
        <taxon>Meruliaceae</taxon>
        <taxon>Hermanssonia</taxon>
    </lineage>
</organism>
<accession>A0A2R6NNS2</accession>
<dbReference type="PANTHER" id="PTHR28152">
    <property type="entry name" value="HYDROXYACYL-THIOESTER DEHYDRATASE TYPE 2, MITOCHONDRIAL"/>
    <property type="match status" value="1"/>
</dbReference>
<dbReference type="InterPro" id="IPR052741">
    <property type="entry name" value="Mitochondrial_HTD2"/>
</dbReference>
<dbReference type="EMBL" id="MLYV02001019">
    <property type="protein sequence ID" value="PSR74092.1"/>
    <property type="molecule type" value="Genomic_DNA"/>
</dbReference>
<dbReference type="GO" id="GO:0030527">
    <property type="term" value="F:structural constituent of chromatin"/>
    <property type="evidence" value="ECO:0007669"/>
    <property type="project" value="InterPro"/>
</dbReference>
<comment type="similarity">
    <text evidence="1">Belongs to the histone H2B family.</text>
</comment>
<feature type="compositionally biased region" description="Low complexity" evidence="2">
    <location>
        <begin position="186"/>
        <end position="202"/>
    </location>
</feature>
<dbReference type="InterPro" id="IPR007125">
    <property type="entry name" value="H2A/H2B/H3"/>
</dbReference>
<dbReference type="GO" id="GO:0005634">
    <property type="term" value="C:nucleus"/>
    <property type="evidence" value="ECO:0007669"/>
    <property type="project" value="UniProtKB-ARBA"/>
</dbReference>
<dbReference type="GO" id="GO:0019171">
    <property type="term" value="F:(3R)-hydroxyacyl-[acyl-carrier-protein] dehydratase activity"/>
    <property type="evidence" value="ECO:0007669"/>
    <property type="project" value="TreeGrafter"/>
</dbReference>
<reference evidence="4 5" key="1">
    <citation type="submission" date="2018-02" db="EMBL/GenBank/DDBJ databases">
        <title>Genome sequence of the basidiomycete white-rot fungus Phlebia centrifuga.</title>
        <authorList>
            <person name="Granchi Z."/>
            <person name="Peng M."/>
            <person name="de Vries R.P."/>
            <person name="Hilden K."/>
            <person name="Makela M.R."/>
            <person name="Grigoriev I."/>
            <person name="Riley R."/>
        </authorList>
    </citation>
    <scope>NUCLEOTIDE SEQUENCE [LARGE SCALE GENOMIC DNA]</scope>
    <source>
        <strain evidence="4 5">FBCC195</strain>
    </source>
</reference>
<evidence type="ECO:0000259" key="3">
    <source>
        <dbReference type="Pfam" id="PF00125"/>
    </source>
</evidence>
<evidence type="ECO:0000256" key="1">
    <source>
        <dbReference type="ARBA" id="ARBA00006846"/>
    </source>
</evidence>
<dbReference type="PRINTS" id="PR00621">
    <property type="entry name" value="HISTONEH2B"/>
</dbReference>
<dbReference type="SUPFAM" id="SSF47113">
    <property type="entry name" value="Histone-fold"/>
    <property type="match status" value="1"/>
</dbReference>
<dbReference type="GO" id="GO:0003677">
    <property type="term" value="F:DNA binding"/>
    <property type="evidence" value="ECO:0007669"/>
    <property type="project" value="InterPro"/>
</dbReference>
<dbReference type="STRING" id="98765.A0A2R6NNS2"/>
<evidence type="ECO:0000313" key="5">
    <source>
        <dbReference type="Proteomes" id="UP000186601"/>
    </source>
</evidence>
<evidence type="ECO:0000313" key="4">
    <source>
        <dbReference type="EMBL" id="PSR74092.1"/>
    </source>
</evidence>
<dbReference type="GO" id="GO:0000786">
    <property type="term" value="C:nucleosome"/>
    <property type="evidence" value="ECO:0007669"/>
    <property type="project" value="InterPro"/>
</dbReference>
<dbReference type="GO" id="GO:0005739">
    <property type="term" value="C:mitochondrion"/>
    <property type="evidence" value="ECO:0007669"/>
    <property type="project" value="TreeGrafter"/>
</dbReference>
<feature type="region of interest" description="Disordered" evidence="2">
    <location>
        <begin position="177"/>
        <end position="230"/>
    </location>
</feature>
<comment type="caution">
    <text evidence="4">The sequence shown here is derived from an EMBL/GenBank/DDBJ whole genome shotgun (WGS) entry which is preliminary data.</text>
</comment>
<feature type="domain" description="Core Histone H2A/H2B/H3" evidence="3">
    <location>
        <begin position="222"/>
        <end position="276"/>
    </location>
</feature>
<dbReference type="Gene3D" id="1.10.20.10">
    <property type="entry name" value="Histone, subunit A"/>
    <property type="match status" value="1"/>
</dbReference>
<dbReference type="InterPro" id="IPR000558">
    <property type="entry name" value="Histone_H2B"/>
</dbReference>
<dbReference type="Pfam" id="PF00125">
    <property type="entry name" value="Histone"/>
    <property type="match status" value="1"/>
</dbReference>
<dbReference type="InterPro" id="IPR009072">
    <property type="entry name" value="Histone-fold"/>
</dbReference>
<feature type="compositionally biased region" description="Low complexity" evidence="2">
    <location>
        <begin position="208"/>
        <end position="220"/>
    </location>
</feature>
<keyword evidence="5" id="KW-1185">Reference proteome</keyword>
<sequence length="289" mass="31429">MSSLFRLSTTGAASCRVHARRLLSTALSSSLNIEALDKWIASENKLTVPDTLRPEHLSSLYATLPTRDHAQSPPTEGAPLGYGHHLVFFHPRNPESVLRWDGTDADFCPPEPFTRRMWASGKMTWKATGRDALRIGDSAVAVSEMGQVKKKGFEEGGLPMVFVKQMIKYTKRGSGQVALEEERSHPVSTASKAPASSVASKAPKADGASKAAKKTAPAPADGEKKKRRKARKETYSSYIYKVLKQVHPDTGISNKAMAILNSFVNDIFERIATEASSEFAVLGSGLERG</sequence>